<name>A0A433V161_ANAVA</name>
<evidence type="ECO:0000256" key="1">
    <source>
        <dbReference type="SAM" id="Coils"/>
    </source>
</evidence>
<sequence length="261" mass="29463">MFISREDITTPLVACLCILGISLSQFPRLQRLLISKENTSLESLQKNLEKENLRLNLLENFPSFSYENVIADWTYIDFLQYFGDNEVRNKTGYSLSPEYFEVILGRDPRFLAAYLGLSISTSLYAGMPEKSVGLMEEGLKSLSPSVPNKSYYVWRYKGTDELLFLGKSQAAKESFLQAANWANVQTDQESKNVAFLSAKTAEFLSNNPDSKFARIAGWTMVLQNNVDEKTRKRAISEIQALGGEVIIDSNGVPRIKLPEKD</sequence>
<dbReference type="Proteomes" id="UP000276103">
    <property type="component" value="Unassembled WGS sequence"/>
</dbReference>
<feature type="coiled-coil region" evidence="1">
    <location>
        <begin position="34"/>
        <end position="61"/>
    </location>
</feature>
<evidence type="ECO:0000313" key="3">
    <source>
        <dbReference type="Proteomes" id="UP000276103"/>
    </source>
</evidence>
<organism evidence="2 3">
    <name type="scientific">Trichormus variabilis SAG 1403-4b</name>
    <dbReference type="NCBI Taxonomy" id="447716"/>
    <lineage>
        <taxon>Bacteria</taxon>
        <taxon>Bacillati</taxon>
        <taxon>Cyanobacteriota</taxon>
        <taxon>Cyanophyceae</taxon>
        <taxon>Nostocales</taxon>
        <taxon>Nostocaceae</taxon>
        <taxon>Trichormus</taxon>
    </lineage>
</organism>
<reference evidence="2 3" key="1">
    <citation type="journal article" date="2019" name="Genome Biol. Evol.">
        <title>Day and night: Metabolic profiles and evolutionary relationships of six axenic non-marine cyanobacteria.</title>
        <authorList>
            <person name="Will S.E."/>
            <person name="Henke P."/>
            <person name="Boedeker C."/>
            <person name="Huang S."/>
            <person name="Brinkmann H."/>
            <person name="Rohde M."/>
            <person name="Jarek M."/>
            <person name="Friedl T."/>
            <person name="Seufert S."/>
            <person name="Schumacher M."/>
            <person name="Overmann J."/>
            <person name="Neumann-Schaal M."/>
            <person name="Petersen J."/>
        </authorList>
    </citation>
    <scope>NUCLEOTIDE SEQUENCE [LARGE SCALE GENOMIC DNA]</scope>
    <source>
        <strain evidence="2 3">SAG 1403-4b</strain>
    </source>
</reference>
<dbReference type="OrthoDB" id="480631at2"/>
<dbReference type="RefSeq" id="WP_127051997.1">
    <property type="nucleotide sequence ID" value="NZ_RSCM01000001.1"/>
</dbReference>
<dbReference type="EMBL" id="RSCM01000001">
    <property type="protein sequence ID" value="RUS99831.1"/>
    <property type="molecule type" value="Genomic_DNA"/>
</dbReference>
<keyword evidence="3" id="KW-1185">Reference proteome</keyword>
<protein>
    <submittedName>
        <fullName evidence="2">Uncharacterized protein</fullName>
    </submittedName>
</protein>
<comment type="caution">
    <text evidence="2">The sequence shown here is derived from an EMBL/GenBank/DDBJ whole genome shotgun (WGS) entry which is preliminary data.</text>
</comment>
<evidence type="ECO:0000313" key="2">
    <source>
        <dbReference type="EMBL" id="RUS99831.1"/>
    </source>
</evidence>
<proteinExistence type="predicted"/>
<dbReference type="AlphaFoldDB" id="A0A433V161"/>
<keyword evidence="1" id="KW-0175">Coiled coil</keyword>
<accession>A0A433V161</accession>
<gene>
    <name evidence="2" type="ORF">DSM107003_04150</name>
</gene>